<accession>A0A1F6VSK0</accession>
<sequence length="75" mass="8454">MDTTMLIKTKKDLKLKAQELASELGFSLTDIVNASLRQFVINQGITISKIPTERLDSYTNKKEILSAYKASLTEF</sequence>
<dbReference type="EMBL" id="MFUC01000004">
    <property type="protein sequence ID" value="OGI72536.1"/>
    <property type="molecule type" value="Genomic_DNA"/>
</dbReference>
<protein>
    <recommendedName>
        <fullName evidence="3">Damage-inducible protein J</fullName>
    </recommendedName>
</protein>
<dbReference type="Proteomes" id="UP000179686">
    <property type="component" value="Unassembled WGS sequence"/>
</dbReference>
<proteinExistence type="predicted"/>
<reference evidence="1 2" key="1">
    <citation type="journal article" date="2016" name="Nat. Commun.">
        <title>Thousands of microbial genomes shed light on interconnected biogeochemical processes in an aquifer system.</title>
        <authorList>
            <person name="Anantharaman K."/>
            <person name="Brown C.T."/>
            <person name="Hug L.A."/>
            <person name="Sharon I."/>
            <person name="Castelle C.J."/>
            <person name="Probst A.J."/>
            <person name="Thomas B.C."/>
            <person name="Singh A."/>
            <person name="Wilkins M.J."/>
            <person name="Karaoz U."/>
            <person name="Brodie E.L."/>
            <person name="Williams K.H."/>
            <person name="Hubbard S.S."/>
            <person name="Banfield J.F."/>
        </authorList>
    </citation>
    <scope>NUCLEOTIDE SEQUENCE [LARGE SCALE GENOMIC DNA]</scope>
</reference>
<dbReference type="InterPro" id="IPR013321">
    <property type="entry name" value="Arc_rbn_hlx_hlx"/>
</dbReference>
<organism evidence="1 2">
    <name type="scientific">Candidatus Nomurabacteria bacterium RIFCSPHIGHO2_02_FULL_38_15</name>
    <dbReference type="NCBI Taxonomy" id="1801752"/>
    <lineage>
        <taxon>Bacteria</taxon>
        <taxon>Candidatus Nomuraibacteriota</taxon>
    </lineage>
</organism>
<dbReference type="AlphaFoldDB" id="A0A1F6VSK0"/>
<dbReference type="STRING" id="1801752.A3J61_01025"/>
<dbReference type="Gene3D" id="1.10.1220.10">
    <property type="entry name" value="Met repressor-like"/>
    <property type="match status" value="1"/>
</dbReference>
<evidence type="ECO:0000313" key="1">
    <source>
        <dbReference type="EMBL" id="OGI72536.1"/>
    </source>
</evidence>
<name>A0A1F6VSK0_9BACT</name>
<comment type="caution">
    <text evidence="1">The sequence shown here is derived from an EMBL/GenBank/DDBJ whole genome shotgun (WGS) entry which is preliminary data.</text>
</comment>
<dbReference type="GO" id="GO:0006355">
    <property type="term" value="P:regulation of DNA-templated transcription"/>
    <property type="evidence" value="ECO:0007669"/>
    <property type="project" value="InterPro"/>
</dbReference>
<evidence type="ECO:0008006" key="3">
    <source>
        <dbReference type="Google" id="ProtNLM"/>
    </source>
</evidence>
<evidence type="ECO:0000313" key="2">
    <source>
        <dbReference type="Proteomes" id="UP000179686"/>
    </source>
</evidence>
<gene>
    <name evidence="1" type="ORF">A3J61_01025</name>
</gene>